<sequence length="193" mass="20583">MLELGRGSPDRHLAAIAELERQVVDSDGGRPELEWGILRTRPQDAVHDRTATRRPARATPRVTLRDAGPADAGVVARLLRLGFGYEVDDLAGRLADGSAPTLLVERDGAPVGTLRVTGDGADSGVYGFVVDPACRGQGIGRDLLRRVCARLRADGARRVGLEVSVQNEQALGLCMSLGFRPVATEDHHALPVP</sequence>
<comment type="caution">
    <text evidence="2">The sequence shown here is derived from an EMBL/GenBank/DDBJ whole genome shotgun (WGS) entry which is preliminary data.</text>
</comment>
<keyword evidence="2" id="KW-0808">Transferase</keyword>
<dbReference type="InterPro" id="IPR000182">
    <property type="entry name" value="GNAT_dom"/>
</dbReference>
<accession>A0A7K3W9J5</accession>
<dbReference type="PANTHER" id="PTHR43072:SF60">
    <property type="entry name" value="L-2,4-DIAMINOBUTYRIC ACID ACETYLTRANSFERASE"/>
    <property type="match status" value="1"/>
</dbReference>
<name>A0A7K3W9J5_9ACTN</name>
<gene>
    <name evidence="2" type="ORF">G1H19_00520</name>
</gene>
<feature type="domain" description="N-acetyltransferase" evidence="1">
    <location>
        <begin position="62"/>
        <end position="193"/>
    </location>
</feature>
<proteinExistence type="predicted"/>
<dbReference type="CDD" id="cd04301">
    <property type="entry name" value="NAT_SF"/>
    <property type="match status" value="1"/>
</dbReference>
<evidence type="ECO:0000313" key="2">
    <source>
        <dbReference type="EMBL" id="NEL52500.1"/>
    </source>
</evidence>
<dbReference type="GO" id="GO:0016747">
    <property type="term" value="F:acyltransferase activity, transferring groups other than amino-acyl groups"/>
    <property type="evidence" value="ECO:0007669"/>
    <property type="project" value="InterPro"/>
</dbReference>
<evidence type="ECO:0000313" key="3">
    <source>
        <dbReference type="Proteomes" id="UP000470470"/>
    </source>
</evidence>
<dbReference type="Proteomes" id="UP000470470">
    <property type="component" value="Unassembled WGS sequence"/>
</dbReference>
<keyword evidence="3" id="KW-1185">Reference proteome</keyword>
<dbReference type="RefSeq" id="WP_152731323.1">
    <property type="nucleotide sequence ID" value="NZ_JAABOZ010000009.1"/>
</dbReference>
<dbReference type="SUPFAM" id="SSF55729">
    <property type="entry name" value="Acyl-CoA N-acyltransferases (Nat)"/>
    <property type="match status" value="1"/>
</dbReference>
<protein>
    <submittedName>
        <fullName evidence="2">GNAT family N-acetyltransferase</fullName>
    </submittedName>
</protein>
<dbReference type="Pfam" id="PF00583">
    <property type="entry name" value="Acetyltransf_1"/>
    <property type="match status" value="1"/>
</dbReference>
<dbReference type="Gene3D" id="3.40.630.30">
    <property type="match status" value="1"/>
</dbReference>
<dbReference type="InterPro" id="IPR016181">
    <property type="entry name" value="Acyl_CoA_acyltransferase"/>
</dbReference>
<reference evidence="2 3" key="1">
    <citation type="submission" date="2020-02" db="EMBL/GenBank/DDBJ databases">
        <title>The whole genome sequence of CPCC 205119.</title>
        <authorList>
            <person name="Jiang Z."/>
        </authorList>
    </citation>
    <scope>NUCLEOTIDE SEQUENCE [LARGE SCALE GENOMIC DNA]</scope>
    <source>
        <strain evidence="2 3">CPCC 205119</strain>
    </source>
</reference>
<dbReference type="AlphaFoldDB" id="A0A7K3W9J5"/>
<dbReference type="PROSITE" id="PS51186">
    <property type="entry name" value="GNAT"/>
    <property type="match status" value="1"/>
</dbReference>
<dbReference type="EMBL" id="JAAGWK010000002">
    <property type="protein sequence ID" value="NEL52500.1"/>
    <property type="molecule type" value="Genomic_DNA"/>
</dbReference>
<evidence type="ECO:0000259" key="1">
    <source>
        <dbReference type="PROSITE" id="PS51186"/>
    </source>
</evidence>
<organism evidence="2 3">
    <name type="scientific">Goekera deserti</name>
    <dbReference type="NCBI Taxonomy" id="2497753"/>
    <lineage>
        <taxon>Bacteria</taxon>
        <taxon>Bacillati</taxon>
        <taxon>Actinomycetota</taxon>
        <taxon>Actinomycetes</taxon>
        <taxon>Geodermatophilales</taxon>
        <taxon>Geodermatophilaceae</taxon>
        <taxon>Goekera</taxon>
    </lineage>
</organism>
<dbReference type="PANTHER" id="PTHR43072">
    <property type="entry name" value="N-ACETYLTRANSFERASE"/>
    <property type="match status" value="1"/>
</dbReference>